<organism evidence="2 3">
    <name type="scientific">Emiliania huxleyi (strain CCMP1516)</name>
    <dbReference type="NCBI Taxonomy" id="280463"/>
    <lineage>
        <taxon>Eukaryota</taxon>
        <taxon>Haptista</taxon>
        <taxon>Haptophyta</taxon>
        <taxon>Prymnesiophyceae</taxon>
        <taxon>Isochrysidales</taxon>
        <taxon>Noelaerhabdaceae</taxon>
        <taxon>Emiliania</taxon>
    </lineage>
</organism>
<evidence type="ECO:0000256" key="1">
    <source>
        <dbReference type="SAM" id="SignalP"/>
    </source>
</evidence>
<dbReference type="GeneID" id="17264801"/>
<protein>
    <submittedName>
        <fullName evidence="2">Uncharacterized protein</fullName>
    </submittedName>
</protein>
<proteinExistence type="predicted"/>
<dbReference type="AlphaFoldDB" id="A0A0D3J6X1"/>
<dbReference type="KEGG" id="ehx:EMIHUDRAFT_444941"/>
<dbReference type="EnsemblProtists" id="EOD19256">
    <property type="protein sequence ID" value="EOD19256"/>
    <property type="gene ID" value="EMIHUDRAFT_444941"/>
</dbReference>
<evidence type="ECO:0000313" key="3">
    <source>
        <dbReference type="Proteomes" id="UP000013827"/>
    </source>
</evidence>
<keyword evidence="1" id="KW-0732">Signal</keyword>
<sequence length="640" mass="71365">MVSARMLFGVAILFGASAMPLRSADVDPPFQVCDDMFPVLEGVGPDPLHDRCHAMCANVTTEEPDSEQAAICLDRHDHESPNLGGIFVSQRPGDESKQLDSKHKPYMLTPSFCGPHQKRTGLRCVAGGQLAPDTATAKTLRNTLLNPLVGPVVDGLLLKPPFSPLVLKSITRRVHERHPGPVPILGGAELELIEDPEKFNAYVEQSYNGEKGLVLGQDDVMPQERMANIFQNTWAAQFLTYDDDKSTYTFACDDTVISTERDGGKQPILDSLLNPKYDFKEPDFRKEALLAGGVRKGQWHFKMHDGKLTLSSATDNINGAARYEMTHCLHNAIQYYHTALHLASGTQSFAARNISSDRPNGDAAWRLLNPGRNQSSLLYEVAEVLLTQAPVIYTRAMTSDDLLNMKTRTILPMLESPCNEHAKRYMPHGVPRADERYFAAALVDAQNIVCNETYRMNLPQADLDSYKQNLHTLQYPDNDRIASYHPAQTARLVGIEHTFTFSLNLMFGLDLEECRGKYWCWGQTAGNFAVAGLVTVIGKPVRDECMRDGTDENDDADTTSVTAELRKIAELPNVQRAGDPMTYEYKTQLIDMASALEHRWAKVQAQNEKRMMDKTLLSNFDFVLGKDGDRGFCQTSTTWV</sequence>
<dbReference type="HOGENOM" id="CLU_031836_0_0_1"/>
<keyword evidence="3" id="KW-1185">Reference proteome</keyword>
<dbReference type="Proteomes" id="UP000013827">
    <property type="component" value="Unassembled WGS sequence"/>
</dbReference>
<accession>A0A0D3J6X1</accession>
<reference evidence="3" key="1">
    <citation type="journal article" date="2013" name="Nature">
        <title>Pan genome of the phytoplankton Emiliania underpins its global distribution.</title>
        <authorList>
            <person name="Read B.A."/>
            <person name="Kegel J."/>
            <person name="Klute M.J."/>
            <person name="Kuo A."/>
            <person name="Lefebvre S.C."/>
            <person name="Maumus F."/>
            <person name="Mayer C."/>
            <person name="Miller J."/>
            <person name="Monier A."/>
            <person name="Salamov A."/>
            <person name="Young J."/>
            <person name="Aguilar M."/>
            <person name="Claverie J.M."/>
            <person name="Frickenhaus S."/>
            <person name="Gonzalez K."/>
            <person name="Herman E.K."/>
            <person name="Lin Y.C."/>
            <person name="Napier J."/>
            <person name="Ogata H."/>
            <person name="Sarno A.F."/>
            <person name="Shmutz J."/>
            <person name="Schroeder D."/>
            <person name="de Vargas C."/>
            <person name="Verret F."/>
            <person name="von Dassow P."/>
            <person name="Valentin K."/>
            <person name="Van de Peer Y."/>
            <person name="Wheeler G."/>
            <person name="Dacks J.B."/>
            <person name="Delwiche C.F."/>
            <person name="Dyhrman S.T."/>
            <person name="Glockner G."/>
            <person name="John U."/>
            <person name="Richards T."/>
            <person name="Worden A.Z."/>
            <person name="Zhang X."/>
            <person name="Grigoriev I.V."/>
            <person name="Allen A.E."/>
            <person name="Bidle K."/>
            <person name="Borodovsky M."/>
            <person name="Bowler C."/>
            <person name="Brownlee C."/>
            <person name="Cock J.M."/>
            <person name="Elias M."/>
            <person name="Gladyshev V.N."/>
            <person name="Groth M."/>
            <person name="Guda C."/>
            <person name="Hadaegh A."/>
            <person name="Iglesias-Rodriguez M.D."/>
            <person name="Jenkins J."/>
            <person name="Jones B.M."/>
            <person name="Lawson T."/>
            <person name="Leese F."/>
            <person name="Lindquist E."/>
            <person name="Lobanov A."/>
            <person name="Lomsadze A."/>
            <person name="Malik S.B."/>
            <person name="Marsh M.E."/>
            <person name="Mackinder L."/>
            <person name="Mock T."/>
            <person name="Mueller-Roeber B."/>
            <person name="Pagarete A."/>
            <person name="Parker M."/>
            <person name="Probert I."/>
            <person name="Quesneville H."/>
            <person name="Raines C."/>
            <person name="Rensing S.A."/>
            <person name="Riano-Pachon D.M."/>
            <person name="Richier S."/>
            <person name="Rokitta S."/>
            <person name="Shiraiwa Y."/>
            <person name="Soanes D.M."/>
            <person name="van der Giezen M."/>
            <person name="Wahlund T.M."/>
            <person name="Williams B."/>
            <person name="Wilson W."/>
            <person name="Wolfe G."/>
            <person name="Wurch L.L."/>
        </authorList>
    </citation>
    <scope>NUCLEOTIDE SEQUENCE</scope>
</reference>
<feature type="signal peptide" evidence="1">
    <location>
        <begin position="1"/>
        <end position="18"/>
    </location>
</feature>
<name>A0A0D3J6X1_EMIH1</name>
<evidence type="ECO:0000313" key="2">
    <source>
        <dbReference type="EnsemblProtists" id="EOD19256"/>
    </source>
</evidence>
<dbReference type="RefSeq" id="XP_005771685.1">
    <property type="nucleotide sequence ID" value="XM_005771628.1"/>
</dbReference>
<feature type="chain" id="PRO_5044213619" evidence="1">
    <location>
        <begin position="19"/>
        <end position="640"/>
    </location>
</feature>
<reference evidence="2" key="2">
    <citation type="submission" date="2024-10" db="UniProtKB">
        <authorList>
            <consortium name="EnsemblProtists"/>
        </authorList>
    </citation>
    <scope>IDENTIFICATION</scope>
</reference>
<dbReference type="PaxDb" id="2903-EOD19256"/>